<keyword evidence="2" id="KW-1185">Reference proteome</keyword>
<dbReference type="EMBL" id="JARK01001338">
    <property type="protein sequence ID" value="EYC33067.1"/>
    <property type="molecule type" value="Genomic_DNA"/>
</dbReference>
<comment type="caution">
    <text evidence="1">The sequence shown here is derived from an EMBL/GenBank/DDBJ whole genome shotgun (WGS) entry which is preliminary data.</text>
</comment>
<proteinExistence type="predicted"/>
<gene>
    <name evidence="1" type="primary">Acey_s0002.g583</name>
    <name evidence="1" type="ORF">Y032_0002g583</name>
</gene>
<organism evidence="1 2">
    <name type="scientific">Ancylostoma ceylanicum</name>
    <dbReference type="NCBI Taxonomy" id="53326"/>
    <lineage>
        <taxon>Eukaryota</taxon>
        <taxon>Metazoa</taxon>
        <taxon>Ecdysozoa</taxon>
        <taxon>Nematoda</taxon>
        <taxon>Chromadorea</taxon>
        <taxon>Rhabditida</taxon>
        <taxon>Rhabditina</taxon>
        <taxon>Rhabditomorpha</taxon>
        <taxon>Strongyloidea</taxon>
        <taxon>Ancylostomatidae</taxon>
        <taxon>Ancylostomatinae</taxon>
        <taxon>Ancylostoma</taxon>
    </lineage>
</organism>
<accession>A0A016W1E5</accession>
<sequence length="73" mass="7914">MTSQTFRRLERRRTCPLSADAGFQQIVQAGAGILAEGADGAAKPPVSAHDAGLRQVFLQPVFFSIATWQPRCI</sequence>
<protein>
    <submittedName>
        <fullName evidence="1">Uncharacterized protein</fullName>
    </submittedName>
</protein>
<name>A0A016W1E5_9BILA</name>
<dbReference type="Proteomes" id="UP000024635">
    <property type="component" value="Unassembled WGS sequence"/>
</dbReference>
<evidence type="ECO:0000313" key="1">
    <source>
        <dbReference type="EMBL" id="EYC33067.1"/>
    </source>
</evidence>
<dbReference type="AlphaFoldDB" id="A0A016W1E5"/>
<reference evidence="2" key="1">
    <citation type="journal article" date="2015" name="Nat. Genet.">
        <title>The genome and transcriptome of the zoonotic hookworm Ancylostoma ceylanicum identify infection-specific gene families.</title>
        <authorList>
            <person name="Schwarz E.M."/>
            <person name="Hu Y."/>
            <person name="Antoshechkin I."/>
            <person name="Miller M.M."/>
            <person name="Sternberg P.W."/>
            <person name="Aroian R.V."/>
        </authorList>
    </citation>
    <scope>NUCLEOTIDE SEQUENCE</scope>
    <source>
        <strain evidence="2">HY135</strain>
    </source>
</reference>
<evidence type="ECO:0000313" key="2">
    <source>
        <dbReference type="Proteomes" id="UP000024635"/>
    </source>
</evidence>